<gene>
    <name evidence="1" type="primary">NCL1_12579</name>
    <name evidence="1" type="ORF">TNCV_4470981</name>
</gene>
<evidence type="ECO:0000313" key="2">
    <source>
        <dbReference type="Proteomes" id="UP000887159"/>
    </source>
</evidence>
<dbReference type="EMBL" id="BMAU01021304">
    <property type="protein sequence ID" value="GFY11112.1"/>
    <property type="molecule type" value="Genomic_DNA"/>
</dbReference>
<accession>A0A8X6SL82</accession>
<evidence type="ECO:0000313" key="1">
    <source>
        <dbReference type="EMBL" id="GFY11112.1"/>
    </source>
</evidence>
<reference evidence="1" key="1">
    <citation type="submission" date="2020-08" db="EMBL/GenBank/DDBJ databases">
        <title>Multicomponent nature underlies the extraordinary mechanical properties of spider dragline silk.</title>
        <authorList>
            <person name="Kono N."/>
            <person name="Nakamura H."/>
            <person name="Mori M."/>
            <person name="Yoshida Y."/>
            <person name="Ohtoshi R."/>
            <person name="Malay A.D."/>
            <person name="Moran D.A.P."/>
            <person name="Tomita M."/>
            <person name="Numata K."/>
            <person name="Arakawa K."/>
        </authorList>
    </citation>
    <scope>NUCLEOTIDE SEQUENCE</scope>
</reference>
<dbReference type="Proteomes" id="UP000887159">
    <property type="component" value="Unassembled WGS sequence"/>
</dbReference>
<protein>
    <submittedName>
        <fullName evidence="1">Uncharacterized protein</fullName>
    </submittedName>
</protein>
<dbReference type="AlphaFoldDB" id="A0A8X6SL82"/>
<proteinExistence type="predicted"/>
<keyword evidence="2" id="KW-1185">Reference proteome</keyword>
<organism evidence="1 2">
    <name type="scientific">Trichonephila clavipes</name>
    <name type="common">Golden silk orbweaver</name>
    <name type="synonym">Nephila clavipes</name>
    <dbReference type="NCBI Taxonomy" id="2585209"/>
    <lineage>
        <taxon>Eukaryota</taxon>
        <taxon>Metazoa</taxon>
        <taxon>Ecdysozoa</taxon>
        <taxon>Arthropoda</taxon>
        <taxon>Chelicerata</taxon>
        <taxon>Arachnida</taxon>
        <taxon>Araneae</taxon>
        <taxon>Araneomorphae</taxon>
        <taxon>Entelegynae</taxon>
        <taxon>Araneoidea</taxon>
        <taxon>Nephilidae</taxon>
        <taxon>Trichonephila</taxon>
    </lineage>
</organism>
<sequence length="295" mass="32734">MQGKSVVAPNPPAGLVGQFSAGMESQLRRIQRVSNSPTWSPKSPTWSPNMMPTWLYRQDFAKFSLNSYYNFTCRNCGGGDRGRVAIYRPFGEVSLSLNRTVTCMVLKANDRRTSCPCHDEFRGPRSDYVRQVALATTTTKPYSITPVVRMVSGCIPEAGLECSSRVLLTRVSIAKFESGFVTEYDLIPFGCSLIPSSATPFQIEATQTCDLQTSAHYDHSQTVGRAKFTHVPTARATCNSRLHIVEPYYNGAWLDQRLPGQQANPAFTIALTQAVNQELWFGVPFSGQPNPFDCH</sequence>
<comment type="caution">
    <text evidence="1">The sequence shown here is derived from an EMBL/GenBank/DDBJ whole genome shotgun (WGS) entry which is preliminary data.</text>
</comment>
<name>A0A8X6SL82_TRICX</name>